<dbReference type="SUPFAM" id="SSF57716">
    <property type="entry name" value="Glucocorticoid receptor-like (DNA-binding domain)"/>
    <property type="match status" value="11"/>
</dbReference>
<dbReference type="PANTHER" id="PTHR46600:SF11">
    <property type="entry name" value="THAP DOMAIN-CONTAINING PROTEIN 10"/>
    <property type="match status" value="1"/>
</dbReference>
<evidence type="ECO:0000313" key="8">
    <source>
        <dbReference type="Proteomes" id="UP000001070"/>
    </source>
</evidence>
<dbReference type="EMBL" id="CH916372">
    <property type="protein sequence ID" value="EDV99398.1"/>
    <property type="molecule type" value="Genomic_DNA"/>
</dbReference>
<feature type="domain" description="THAP-type" evidence="6">
    <location>
        <begin position="838"/>
        <end position="913"/>
    </location>
</feature>
<dbReference type="GO" id="GO:0008270">
    <property type="term" value="F:zinc ion binding"/>
    <property type="evidence" value="ECO:0007669"/>
    <property type="project" value="UniProtKB-KW"/>
</dbReference>
<evidence type="ECO:0000256" key="5">
    <source>
        <dbReference type="PROSITE-ProRule" id="PRU00309"/>
    </source>
</evidence>
<keyword evidence="3" id="KW-0862">Zinc</keyword>
<dbReference type="PROSITE" id="PS50950">
    <property type="entry name" value="ZF_THAP"/>
    <property type="match status" value="10"/>
</dbReference>
<reference evidence="7 8" key="1">
    <citation type="journal article" date="2007" name="Nature">
        <title>Evolution of genes and genomes on the Drosophila phylogeny.</title>
        <authorList>
            <consortium name="Drosophila 12 Genomes Consortium"/>
            <person name="Clark A.G."/>
            <person name="Eisen M.B."/>
            <person name="Smith D.R."/>
            <person name="Bergman C.M."/>
            <person name="Oliver B."/>
            <person name="Markow T.A."/>
            <person name="Kaufman T.C."/>
            <person name="Kellis M."/>
            <person name="Gelbart W."/>
            <person name="Iyer V.N."/>
            <person name="Pollard D.A."/>
            <person name="Sackton T.B."/>
            <person name="Larracuente A.M."/>
            <person name="Singh N.D."/>
            <person name="Abad J.P."/>
            <person name="Abt D.N."/>
            <person name="Adryan B."/>
            <person name="Aguade M."/>
            <person name="Akashi H."/>
            <person name="Anderson W.W."/>
            <person name="Aquadro C.F."/>
            <person name="Ardell D.H."/>
            <person name="Arguello R."/>
            <person name="Artieri C.G."/>
            <person name="Barbash D.A."/>
            <person name="Barker D."/>
            <person name="Barsanti P."/>
            <person name="Batterham P."/>
            <person name="Batzoglou S."/>
            <person name="Begun D."/>
            <person name="Bhutkar A."/>
            <person name="Blanco E."/>
            <person name="Bosak S.A."/>
            <person name="Bradley R.K."/>
            <person name="Brand A.D."/>
            <person name="Brent M.R."/>
            <person name="Brooks A.N."/>
            <person name="Brown R.H."/>
            <person name="Butlin R.K."/>
            <person name="Caggese C."/>
            <person name="Calvi B.R."/>
            <person name="Bernardo de Carvalho A."/>
            <person name="Caspi A."/>
            <person name="Castrezana S."/>
            <person name="Celniker S.E."/>
            <person name="Chang J.L."/>
            <person name="Chapple C."/>
            <person name="Chatterji S."/>
            <person name="Chinwalla A."/>
            <person name="Civetta A."/>
            <person name="Clifton S.W."/>
            <person name="Comeron J.M."/>
            <person name="Costello J.C."/>
            <person name="Coyne J.A."/>
            <person name="Daub J."/>
            <person name="David R.G."/>
            <person name="Delcher A.L."/>
            <person name="Delehaunty K."/>
            <person name="Do C.B."/>
            <person name="Ebling H."/>
            <person name="Edwards K."/>
            <person name="Eickbush T."/>
            <person name="Evans J.D."/>
            <person name="Filipski A."/>
            <person name="Findeiss S."/>
            <person name="Freyhult E."/>
            <person name="Fulton L."/>
            <person name="Fulton R."/>
            <person name="Garcia A.C."/>
            <person name="Gardiner A."/>
            <person name="Garfield D.A."/>
            <person name="Garvin B.E."/>
            <person name="Gibson G."/>
            <person name="Gilbert D."/>
            <person name="Gnerre S."/>
            <person name="Godfrey J."/>
            <person name="Good R."/>
            <person name="Gotea V."/>
            <person name="Gravely B."/>
            <person name="Greenberg A.J."/>
            <person name="Griffiths-Jones S."/>
            <person name="Gross S."/>
            <person name="Guigo R."/>
            <person name="Gustafson E.A."/>
            <person name="Haerty W."/>
            <person name="Hahn M.W."/>
            <person name="Halligan D.L."/>
            <person name="Halpern A.L."/>
            <person name="Halter G.M."/>
            <person name="Han M.V."/>
            <person name="Heger A."/>
            <person name="Hillier L."/>
            <person name="Hinrichs A.S."/>
            <person name="Holmes I."/>
            <person name="Hoskins R.A."/>
            <person name="Hubisz M.J."/>
            <person name="Hultmark D."/>
            <person name="Huntley M.A."/>
            <person name="Jaffe D.B."/>
            <person name="Jagadeeshan S."/>
            <person name="Jeck W.R."/>
            <person name="Johnson J."/>
            <person name="Jones C.D."/>
            <person name="Jordan W.C."/>
            <person name="Karpen G.H."/>
            <person name="Kataoka E."/>
            <person name="Keightley P.D."/>
            <person name="Kheradpour P."/>
            <person name="Kirkness E.F."/>
            <person name="Koerich L.B."/>
            <person name="Kristiansen K."/>
            <person name="Kudrna D."/>
            <person name="Kulathinal R.J."/>
            <person name="Kumar S."/>
            <person name="Kwok R."/>
            <person name="Lander E."/>
            <person name="Langley C.H."/>
            <person name="Lapoint R."/>
            <person name="Lazzaro B.P."/>
            <person name="Lee S.J."/>
            <person name="Levesque L."/>
            <person name="Li R."/>
            <person name="Lin C.F."/>
            <person name="Lin M.F."/>
            <person name="Lindblad-Toh K."/>
            <person name="Llopart A."/>
            <person name="Long M."/>
            <person name="Low L."/>
            <person name="Lozovsky E."/>
            <person name="Lu J."/>
            <person name="Luo M."/>
            <person name="Machado C.A."/>
            <person name="Makalowski W."/>
            <person name="Marzo M."/>
            <person name="Matsuda M."/>
            <person name="Matzkin L."/>
            <person name="McAllister B."/>
            <person name="McBride C.S."/>
            <person name="McKernan B."/>
            <person name="McKernan K."/>
            <person name="Mendez-Lago M."/>
            <person name="Minx P."/>
            <person name="Mollenhauer M.U."/>
            <person name="Montooth K."/>
            <person name="Mount S.M."/>
            <person name="Mu X."/>
            <person name="Myers E."/>
            <person name="Negre B."/>
            <person name="Newfeld S."/>
            <person name="Nielsen R."/>
            <person name="Noor M.A."/>
            <person name="O'Grady P."/>
            <person name="Pachter L."/>
            <person name="Papaceit M."/>
            <person name="Parisi M.J."/>
            <person name="Parisi M."/>
            <person name="Parts L."/>
            <person name="Pedersen J.S."/>
            <person name="Pesole G."/>
            <person name="Phillippy A.M."/>
            <person name="Ponting C.P."/>
            <person name="Pop M."/>
            <person name="Porcelli D."/>
            <person name="Powell J.R."/>
            <person name="Prohaska S."/>
            <person name="Pruitt K."/>
            <person name="Puig M."/>
            <person name="Quesneville H."/>
            <person name="Ram K.R."/>
            <person name="Rand D."/>
            <person name="Rasmussen M.D."/>
            <person name="Reed L.K."/>
            <person name="Reenan R."/>
            <person name="Reily A."/>
            <person name="Remington K.A."/>
            <person name="Rieger T.T."/>
            <person name="Ritchie M.G."/>
            <person name="Robin C."/>
            <person name="Rogers Y.H."/>
            <person name="Rohde C."/>
            <person name="Rozas J."/>
            <person name="Rubenfield M.J."/>
            <person name="Ruiz A."/>
            <person name="Russo S."/>
            <person name="Salzberg S.L."/>
            <person name="Sanchez-Gracia A."/>
            <person name="Saranga D.J."/>
            <person name="Sato H."/>
            <person name="Schaeffer S.W."/>
            <person name="Schatz M.C."/>
            <person name="Schlenke T."/>
            <person name="Schwartz R."/>
            <person name="Segarra C."/>
            <person name="Singh R.S."/>
            <person name="Sirot L."/>
            <person name="Sirota M."/>
            <person name="Sisneros N.B."/>
            <person name="Smith C.D."/>
            <person name="Smith T.F."/>
            <person name="Spieth J."/>
            <person name="Stage D.E."/>
            <person name="Stark A."/>
            <person name="Stephan W."/>
            <person name="Strausberg R.L."/>
            <person name="Strempel S."/>
            <person name="Sturgill D."/>
            <person name="Sutton G."/>
            <person name="Sutton G.G."/>
            <person name="Tao W."/>
            <person name="Teichmann S."/>
            <person name="Tobari Y.N."/>
            <person name="Tomimura Y."/>
            <person name="Tsolas J.M."/>
            <person name="Valente V.L."/>
            <person name="Venter E."/>
            <person name="Venter J.C."/>
            <person name="Vicario S."/>
            <person name="Vieira F.G."/>
            <person name="Vilella A.J."/>
            <person name="Villasante A."/>
            <person name="Walenz B."/>
            <person name="Wang J."/>
            <person name="Wasserman M."/>
            <person name="Watts T."/>
            <person name="Wilson D."/>
            <person name="Wilson R.K."/>
            <person name="Wing R.A."/>
            <person name="Wolfner M.F."/>
            <person name="Wong A."/>
            <person name="Wong G.K."/>
            <person name="Wu C.I."/>
            <person name="Wu G."/>
            <person name="Yamamoto D."/>
            <person name="Yang H.P."/>
            <person name="Yang S.P."/>
            <person name="Yorke J.A."/>
            <person name="Yoshida K."/>
            <person name="Zdobnov E."/>
            <person name="Zhang P."/>
            <person name="Zhang Y."/>
            <person name="Zimin A.V."/>
            <person name="Baldwin J."/>
            <person name="Abdouelleil A."/>
            <person name="Abdulkadir J."/>
            <person name="Abebe A."/>
            <person name="Abera B."/>
            <person name="Abreu J."/>
            <person name="Acer S.C."/>
            <person name="Aftuck L."/>
            <person name="Alexander A."/>
            <person name="An P."/>
            <person name="Anderson E."/>
            <person name="Anderson S."/>
            <person name="Arachi H."/>
            <person name="Azer M."/>
            <person name="Bachantsang P."/>
            <person name="Barry A."/>
            <person name="Bayul T."/>
            <person name="Berlin A."/>
            <person name="Bessette D."/>
            <person name="Bloom T."/>
            <person name="Blye J."/>
            <person name="Boguslavskiy L."/>
            <person name="Bonnet C."/>
            <person name="Boukhgalter B."/>
            <person name="Bourzgui I."/>
            <person name="Brown A."/>
            <person name="Cahill P."/>
            <person name="Channer S."/>
            <person name="Cheshatsang Y."/>
            <person name="Chuda L."/>
            <person name="Citroen M."/>
            <person name="Collymore A."/>
            <person name="Cooke P."/>
            <person name="Costello M."/>
            <person name="D'Aco K."/>
            <person name="Daza R."/>
            <person name="De Haan G."/>
            <person name="DeGray S."/>
            <person name="DeMaso C."/>
            <person name="Dhargay N."/>
            <person name="Dooley K."/>
            <person name="Dooley E."/>
            <person name="Doricent M."/>
            <person name="Dorje P."/>
            <person name="Dorjee K."/>
            <person name="Dupes A."/>
            <person name="Elong R."/>
            <person name="Falk J."/>
            <person name="Farina A."/>
            <person name="Faro S."/>
            <person name="Ferguson D."/>
            <person name="Fisher S."/>
            <person name="Foley C.D."/>
            <person name="Franke A."/>
            <person name="Friedrich D."/>
            <person name="Gadbois L."/>
            <person name="Gearin G."/>
            <person name="Gearin C.R."/>
            <person name="Giannoukos G."/>
            <person name="Goode T."/>
            <person name="Graham J."/>
            <person name="Grandbois E."/>
            <person name="Grewal S."/>
            <person name="Gyaltsen K."/>
            <person name="Hafez N."/>
            <person name="Hagos B."/>
            <person name="Hall J."/>
            <person name="Henson C."/>
            <person name="Hollinger A."/>
            <person name="Honan T."/>
            <person name="Huard M.D."/>
            <person name="Hughes L."/>
            <person name="Hurhula B."/>
            <person name="Husby M.E."/>
            <person name="Kamat A."/>
            <person name="Kanga B."/>
            <person name="Kashin S."/>
            <person name="Khazanovich D."/>
            <person name="Kisner P."/>
            <person name="Lance K."/>
            <person name="Lara M."/>
            <person name="Lee W."/>
            <person name="Lennon N."/>
            <person name="Letendre F."/>
            <person name="LeVine R."/>
            <person name="Lipovsky A."/>
            <person name="Liu X."/>
            <person name="Liu J."/>
            <person name="Liu S."/>
            <person name="Lokyitsang T."/>
            <person name="Lokyitsang Y."/>
            <person name="Lubonja R."/>
            <person name="Lui A."/>
            <person name="MacDonald P."/>
            <person name="Magnisalis V."/>
            <person name="Maru K."/>
            <person name="Matthews C."/>
            <person name="McCusker W."/>
            <person name="McDonough S."/>
            <person name="Mehta T."/>
            <person name="Meldrim J."/>
            <person name="Meneus L."/>
            <person name="Mihai O."/>
            <person name="Mihalev A."/>
            <person name="Mihova T."/>
            <person name="Mittelman R."/>
            <person name="Mlenga V."/>
            <person name="Montmayeur A."/>
            <person name="Mulrain L."/>
            <person name="Navidi A."/>
            <person name="Naylor J."/>
            <person name="Negash T."/>
            <person name="Nguyen T."/>
            <person name="Nguyen N."/>
            <person name="Nicol R."/>
            <person name="Norbu C."/>
            <person name="Norbu N."/>
            <person name="Novod N."/>
            <person name="O'Neill B."/>
            <person name="Osman S."/>
            <person name="Markiewicz E."/>
            <person name="Oyono O.L."/>
            <person name="Patti C."/>
            <person name="Phunkhang P."/>
            <person name="Pierre F."/>
            <person name="Priest M."/>
            <person name="Raghuraman S."/>
            <person name="Rege F."/>
            <person name="Reyes R."/>
            <person name="Rise C."/>
            <person name="Rogov P."/>
            <person name="Ross K."/>
            <person name="Ryan E."/>
            <person name="Settipalli S."/>
            <person name="Shea T."/>
            <person name="Sherpa N."/>
            <person name="Shi L."/>
            <person name="Shih D."/>
            <person name="Sparrow T."/>
            <person name="Spaulding J."/>
            <person name="Stalker J."/>
            <person name="Stange-Thomann N."/>
            <person name="Stavropoulos S."/>
            <person name="Stone C."/>
            <person name="Strader C."/>
            <person name="Tesfaye S."/>
            <person name="Thomson T."/>
            <person name="Thoulutsang Y."/>
            <person name="Thoulutsang D."/>
            <person name="Topham K."/>
            <person name="Topping I."/>
            <person name="Tsamla T."/>
            <person name="Vassiliev H."/>
            <person name="Vo A."/>
            <person name="Wangchuk T."/>
            <person name="Wangdi T."/>
            <person name="Weiand M."/>
            <person name="Wilkinson J."/>
            <person name="Wilson A."/>
            <person name="Yadav S."/>
            <person name="Young G."/>
            <person name="Yu Q."/>
            <person name="Zembek L."/>
            <person name="Zhong D."/>
            <person name="Zimmer A."/>
            <person name="Zwirko Z."/>
            <person name="Jaffe D.B."/>
            <person name="Alvarez P."/>
            <person name="Brockman W."/>
            <person name="Butler J."/>
            <person name="Chin C."/>
            <person name="Gnerre S."/>
            <person name="Grabherr M."/>
            <person name="Kleber M."/>
            <person name="Mauceli E."/>
            <person name="MacCallum I."/>
        </authorList>
    </citation>
    <scope>NUCLEOTIDE SEQUENCE [LARGE SCALE GENOMIC DNA]</scope>
    <source>
        <strain evidence="8">Tucson 15287-2541.00</strain>
    </source>
</reference>
<dbReference type="InParanoid" id="B4JR68"/>
<accession>B4JR68</accession>
<evidence type="ECO:0000256" key="1">
    <source>
        <dbReference type="ARBA" id="ARBA00022723"/>
    </source>
</evidence>
<dbReference type="OrthoDB" id="7312725at2759"/>
<evidence type="ECO:0000256" key="4">
    <source>
        <dbReference type="ARBA" id="ARBA00023125"/>
    </source>
</evidence>
<dbReference type="SMART" id="SM00692">
    <property type="entry name" value="DM3"/>
    <property type="match status" value="11"/>
</dbReference>
<dbReference type="InterPro" id="IPR026516">
    <property type="entry name" value="THAP1/10"/>
</dbReference>
<dbReference type="Proteomes" id="UP000001070">
    <property type="component" value="Unassembled WGS sequence"/>
</dbReference>
<dbReference type="GO" id="GO:0043565">
    <property type="term" value="F:sequence-specific DNA binding"/>
    <property type="evidence" value="ECO:0007669"/>
    <property type="project" value="InterPro"/>
</dbReference>
<feature type="domain" description="THAP-type" evidence="6">
    <location>
        <begin position="204"/>
        <end position="281"/>
    </location>
</feature>
<name>B4JR68_DROGR</name>
<keyword evidence="8" id="KW-1185">Reference proteome</keyword>
<dbReference type="PANTHER" id="PTHR46600">
    <property type="entry name" value="THAP DOMAIN-CONTAINING"/>
    <property type="match status" value="1"/>
</dbReference>
<feature type="domain" description="THAP-type" evidence="6">
    <location>
        <begin position="1181"/>
        <end position="1259"/>
    </location>
</feature>
<keyword evidence="4 5" id="KW-0238">DNA-binding</keyword>
<keyword evidence="2 5" id="KW-0863">Zinc-finger</keyword>
<sequence>MCNSPSFSASASPSPRGKLRTCCIPSCGQQASALTRLFRFPSAETSMLKWLVNTQQQPRFVDAQRLFVCQDHFEAEAICKNQLRSWAVPTLNLGHDGHIIPNAKHNGNIADSQENKQTLQFIWANYCSVLTCFQQSSEQLRLYQYPTDRPTIRKWAANCKHRSMQASSDGFQVCQSHFTPDCFDPDTGELKEDAVPTLALSRSVTEVRCVVNGCVKDEDASRRRLFKMLKRNPQILDWCHNLRLDQTTMSGSEQHVCERHFEANCFNASRVLRPGARPTLHLGHEDLDDVIPNPANWEEDVIVCCVPHCESSKDADEVQLFGLPKVRQLADKWLQNVHLDPSKEQLAGLKICSVHFEASCMENGRPSYGAMPTLHLGHDELDNIHPSVESVPTQQKRYCNRDGASHDCCYPQCVELQKSYLRVTYELPQEQELRQQWLSYMGLEAQQLDKQQLPKLCPLHLILLYDHSADHFSAHAAEELLDSNYEAARSSVRIRVVSCAVRGCRTLKPRDGGRLHGLPTRRDLLEMWLHNMQLVFYEQQRYMYKICSKHFESTCFTETTKRLKPWSMPTLELPERQPGEMPAYQNPTELEWQHMNELQVSEKVVEAQPEPLLKLEPLPKKEPPPPQVVEYEEDCDNNSQQPLEMQALEVLLEVGHVEKCTTYEQMDTEANLNYAEQFSHNPLSPGPPQCRIPVVQNGLHYSARHCSVHGCNVTSNNLSSSIKLHKFPVSLDAMQKWMHNTQVLVDVKFAWRFRICSHHFIDDCFHGSRIRRGAMPTLRLGSRRPKHIYDNEFNAQLQLEQSKEEAREALSAPLESQQQLLSANVGLLLPRPAPPCKSSKYCQIEGCSNHLTSENVTLHKFPHSSDMCAKWQHNTQVPFDPEFRWRYRICSAHFEPICLGNVRLMHGSVPTLNLGPLAPKKLFDNEFLRLDKPMSSSELGMTVKQEQMEQFDQMELEDGNQEQDDFSLLEPELQLHEDSEDEQQYDNHFSQNDSYNWSDQQLRLPSSNQEKCTTIYNPVKSGYDKCSLVHCQRQRSQHGVHIYKFPRSRQLQQRWMHNLRIQYDERRPWKTMICSVHFEPHCIRLRKLRPWAVPTLELGDNVPLEIFTNEQSQQLFAQSEAGSECDDVEVDVEDTILEDLDDDYDDNDADVNVNADDQMRTAPYVKRERRSRFDPLPPGQLPPWKIKCCCLPYCRSPRGDGIKLFRLPNNISSIRKWEQATGMRFYESQRNTKLICSRHFDPQLIGVRRLMSNAVPSLHLGPDSAEPELPPVGPRCCMPDCSEDVNVQLHKFPKDPMLLHQWCQALNLPDVQSYSGKFICAAHLPSNAMSCLICGVDDVQLPMLDFPQNRNQRTKWCYNLKIEPLPKWDNSKQICCKHFESFCFIQPGQLLAEALPTLHLEHGDSNIFLNDEAMDNSKLLRVKDEPMESEDLML</sequence>
<keyword evidence="1" id="KW-0479">Metal-binding</keyword>
<dbReference type="InterPro" id="IPR006612">
    <property type="entry name" value="THAP_Znf"/>
</dbReference>
<evidence type="ECO:0000259" key="6">
    <source>
        <dbReference type="PROSITE" id="PS50950"/>
    </source>
</evidence>
<dbReference type="PhylomeDB" id="B4JR68"/>
<feature type="domain" description="THAP-type" evidence="6">
    <location>
        <begin position="123"/>
        <end position="199"/>
    </location>
</feature>
<feature type="domain" description="THAP-type" evidence="6">
    <location>
        <begin position="18"/>
        <end position="92"/>
    </location>
</feature>
<feature type="domain" description="THAP-type" evidence="6">
    <location>
        <begin position="1324"/>
        <end position="1399"/>
    </location>
</feature>
<dbReference type="SMART" id="SM00980">
    <property type="entry name" value="THAP"/>
    <property type="match status" value="11"/>
</dbReference>
<feature type="domain" description="THAP-type" evidence="6">
    <location>
        <begin position="1020"/>
        <end position="1097"/>
    </location>
</feature>
<evidence type="ECO:0000256" key="2">
    <source>
        <dbReference type="ARBA" id="ARBA00022771"/>
    </source>
</evidence>
<feature type="domain" description="THAP-type" evidence="6">
    <location>
        <begin position="702"/>
        <end position="779"/>
    </location>
</feature>
<feature type="domain" description="THAP-type" evidence="6">
    <location>
        <begin position="494"/>
        <end position="572"/>
    </location>
</feature>
<dbReference type="eggNOG" id="KOG1721">
    <property type="taxonomic scope" value="Eukaryota"/>
</dbReference>
<feature type="domain" description="THAP-type" evidence="6">
    <location>
        <begin position="298"/>
        <end position="375"/>
    </location>
</feature>
<proteinExistence type="predicted"/>
<gene>
    <name evidence="7" type="primary">Dgri\GH13048</name>
    <name evidence="7" type="ORF">Dgri_GH13048</name>
</gene>
<organism evidence="8">
    <name type="scientific">Drosophila grimshawi</name>
    <name type="common">Hawaiian fruit fly</name>
    <name type="synonym">Idiomyia grimshawi</name>
    <dbReference type="NCBI Taxonomy" id="7222"/>
    <lineage>
        <taxon>Eukaryota</taxon>
        <taxon>Metazoa</taxon>
        <taxon>Ecdysozoa</taxon>
        <taxon>Arthropoda</taxon>
        <taxon>Hexapoda</taxon>
        <taxon>Insecta</taxon>
        <taxon>Pterygota</taxon>
        <taxon>Neoptera</taxon>
        <taxon>Endopterygota</taxon>
        <taxon>Diptera</taxon>
        <taxon>Brachycera</taxon>
        <taxon>Muscomorpha</taxon>
        <taxon>Ephydroidea</taxon>
        <taxon>Drosophilidae</taxon>
        <taxon>Drosophila</taxon>
        <taxon>Hawaiian Drosophila</taxon>
    </lineage>
</organism>
<dbReference type="Pfam" id="PF05485">
    <property type="entry name" value="THAP"/>
    <property type="match status" value="11"/>
</dbReference>
<evidence type="ECO:0000313" key="7">
    <source>
        <dbReference type="EMBL" id="EDV99398.1"/>
    </source>
</evidence>
<dbReference type="HOGENOM" id="CLU_252268_0_0_1"/>
<protein>
    <submittedName>
        <fullName evidence="7">GH13048</fullName>
    </submittedName>
</protein>
<evidence type="ECO:0000256" key="3">
    <source>
        <dbReference type="ARBA" id="ARBA00022833"/>
    </source>
</evidence>
<dbReference type="OMA" id="ANCFNAS"/>